<feature type="domain" description="Peptidase M15C" evidence="1">
    <location>
        <begin position="77"/>
        <end position="143"/>
    </location>
</feature>
<comment type="caution">
    <text evidence="2">The sequence shown here is derived from an EMBL/GenBank/DDBJ whole genome shotgun (WGS) entry which is preliminary data.</text>
</comment>
<reference evidence="2 3" key="1">
    <citation type="journal article" date="1979" name="Int. J. Syst. Evol. Microbiol.">
        <title>Bacillus globisporus subsp. marinus subsp. nov.</title>
        <authorList>
            <person name="Liu H."/>
        </authorList>
    </citation>
    <scope>NUCLEOTIDE SEQUENCE [LARGE SCALE GENOMIC DNA]</scope>
    <source>
        <strain evidence="2 3">DSM 1297</strain>
    </source>
</reference>
<gene>
    <name evidence="2" type="ORF">AB1471_12765</name>
</gene>
<dbReference type="Gene3D" id="3.30.1380.10">
    <property type="match status" value="1"/>
</dbReference>
<dbReference type="PANTHER" id="PTHR34385">
    <property type="entry name" value="D-ALANYL-D-ALANINE CARBOXYPEPTIDASE"/>
    <property type="match status" value="1"/>
</dbReference>
<dbReference type="CDD" id="cd14845">
    <property type="entry name" value="L-Ala-D-Glu_peptidase_like"/>
    <property type="match status" value="1"/>
</dbReference>
<dbReference type="EMBL" id="JBFMIA010000013">
    <property type="protein sequence ID" value="MEW9502662.1"/>
    <property type="molecule type" value="Genomic_DNA"/>
</dbReference>
<evidence type="ECO:0000313" key="2">
    <source>
        <dbReference type="EMBL" id="MEW9502662.1"/>
    </source>
</evidence>
<dbReference type="InterPro" id="IPR052179">
    <property type="entry name" value="DD-CPase-like"/>
</dbReference>
<accession>A0ABV3Q5T1</accession>
<dbReference type="PANTHER" id="PTHR34385:SF1">
    <property type="entry name" value="PEPTIDOGLYCAN L-ALANYL-D-GLUTAMATE ENDOPEPTIDASE CWLK"/>
    <property type="match status" value="1"/>
</dbReference>
<sequence length="162" mass="18619">MWIDHEKDRREELQNVPIPTDLHPIVQEKQDELIEQAASLGITVVITEGFRSVEEQDALYAIGRTTEGNIVTYAEGGESYHNFGLAIDFALRTNDGSIIWDMEYDGNDNNQSDWMEVVEIAKELGFSWGGDWPGFKDYPHFEMRFGLSIHELQRGERPDLEE</sequence>
<dbReference type="SUPFAM" id="SSF55166">
    <property type="entry name" value="Hedgehog/DD-peptidase"/>
    <property type="match status" value="1"/>
</dbReference>
<dbReference type="Pfam" id="PF13539">
    <property type="entry name" value="Peptidase_M15_4"/>
    <property type="match status" value="1"/>
</dbReference>
<dbReference type="InterPro" id="IPR009045">
    <property type="entry name" value="Zn_M74/Hedgehog-like"/>
</dbReference>
<evidence type="ECO:0000313" key="3">
    <source>
        <dbReference type="Proteomes" id="UP001556040"/>
    </source>
</evidence>
<evidence type="ECO:0000259" key="1">
    <source>
        <dbReference type="Pfam" id="PF13539"/>
    </source>
</evidence>
<dbReference type="Proteomes" id="UP001556040">
    <property type="component" value="Unassembled WGS sequence"/>
</dbReference>
<keyword evidence="3" id="KW-1185">Reference proteome</keyword>
<dbReference type="InterPro" id="IPR039561">
    <property type="entry name" value="Peptidase_M15C"/>
</dbReference>
<organism evidence="2 3">
    <name type="scientific">Jeotgalibacillus marinus</name>
    <dbReference type="NCBI Taxonomy" id="86667"/>
    <lineage>
        <taxon>Bacteria</taxon>
        <taxon>Bacillati</taxon>
        <taxon>Bacillota</taxon>
        <taxon>Bacilli</taxon>
        <taxon>Bacillales</taxon>
        <taxon>Caryophanaceae</taxon>
        <taxon>Jeotgalibacillus</taxon>
    </lineage>
</organism>
<name>A0ABV3Q5T1_9BACL</name>
<protein>
    <submittedName>
        <fullName evidence="2">M15 family metallopeptidase</fullName>
    </submittedName>
</protein>
<proteinExistence type="predicted"/>